<dbReference type="Pfam" id="PF00067">
    <property type="entry name" value="p450"/>
    <property type="match status" value="1"/>
</dbReference>
<keyword evidence="6" id="KW-1185">Reference proteome</keyword>
<dbReference type="InterPro" id="IPR017972">
    <property type="entry name" value="Cyt_P450_CS"/>
</dbReference>
<dbReference type="SUPFAM" id="SSF48264">
    <property type="entry name" value="Cytochrome P450"/>
    <property type="match status" value="1"/>
</dbReference>
<proteinExistence type="inferred from homology"/>
<dbReference type="Proteomes" id="UP001225034">
    <property type="component" value="Unassembled WGS sequence"/>
</dbReference>
<comment type="similarity">
    <text evidence="1 4">Belongs to the cytochrome P450 family.</text>
</comment>
<dbReference type="EMBL" id="JAUSUA010000006">
    <property type="protein sequence ID" value="MDQ0208809.1"/>
    <property type="molecule type" value="Genomic_DNA"/>
</dbReference>
<dbReference type="PANTHER" id="PTHR46696:SF1">
    <property type="entry name" value="CYTOCHROME P450 YJIB-RELATED"/>
    <property type="match status" value="1"/>
</dbReference>
<dbReference type="CDD" id="cd11029">
    <property type="entry name" value="CYP107-like"/>
    <property type="match status" value="1"/>
</dbReference>
<gene>
    <name evidence="5" type="ORF">J2S05_003621</name>
</gene>
<name>A0ABT9YMD8_9BACI</name>
<evidence type="ECO:0000256" key="4">
    <source>
        <dbReference type="RuleBase" id="RU000461"/>
    </source>
</evidence>
<reference evidence="5 6" key="1">
    <citation type="submission" date="2023-07" db="EMBL/GenBank/DDBJ databases">
        <title>Genomic Encyclopedia of Type Strains, Phase IV (KMG-IV): sequencing the most valuable type-strain genomes for metagenomic binning, comparative biology and taxonomic classification.</title>
        <authorList>
            <person name="Goeker M."/>
        </authorList>
    </citation>
    <scope>NUCLEOTIDE SEQUENCE [LARGE SCALE GENOMIC DNA]</scope>
    <source>
        <strain evidence="5 6">DSM 19154</strain>
    </source>
</reference>
<evidence type="ECO:0000256" key="3">
    <source>
        <dbReference type="ARBA" id="ARBA00023033"/>
    </source>
</evidence>
<keyword evidence="3 4" id="KW-0503">Monooxygenase</keyword>
<dbReference type="InterPro" id="IPR001128">
    <property type="entry name" value="Cyt_P450"/>
</dbReference>
<dbReference type="RefSeq" id="WP_306985163.1">
    <property type="nucleotide sequence ID" value="NZ_JAUSUA010000006.1"/>
</dbReference>
<keyword evidence="2 4" id="KW-0349">Heme</keyword>
<evidence type="ECO:0000256" key="1">
    <source>
        <dbReference type="ARBA" id="ARBA00010617"/>
    </source>
</evidence>
<evidence type="ECO:0000313" key="6">
    <source>
        <dbReference type="Proteomes" id="UP001225034"/>
    </source>
</evidence>
<dbReference type="InterPro" id="IPR036396">
    <property type="entry name" value="Cyt_P450_sf"/>
</dbReference>
<comment type="caution">
    <text evidence="5">The sequence shown here is derived from an EMBL/GenBank/DDBJ whole genome shotgun (WGS) entry which is preliminary data.</text>
</comment>
<sequence length="408" mass="47141">MTEKQEKSSEAIFSKSFDRNPYPIFKRLRQEDPIRKTMLPSGHYTWIVTTYKDAETILKDKRFIKDYTNLMEFEKEEDRYAHTSIFARNMLFADLPDHRRLRGLVQQAFTPKVIEELRPRIQEITDDLLDQVEQNGKMNLIDDFAFPLPIIVICEMLGVPSEDRDQFRMWSNTLIESTGDPEDTEKVMLHMQQFTQYLTDWVATRRHEPKEDLVSKLIHAEEEGDRLSEQELYGVIALLIMAGHETTVNLISNGVLALLNHPDQLEALRKDPSLIKPAIEEFLRFDGPVEFSTDRWAIETIEIGGQMIQKGDHVLVALNSANRDESVFNDPDLFDITRDSSKHLAFGKGIHFCLGAPLARLEAEIAVGTLLNRLTNLKLNVEEHKLIWRPSLIIRGLEELPITFEKVN</sequence>
<dbReference type="Gene3D" id="1.10.630.10">
    <property type="entry name" value="Cytochrome P450"/>
    <property type="match status" value="1"/>
</dbReference>
<dbReference type="PRINTS" id="PR00359">
    <property type="entry name" value="BP450"/>
</dbReference>
<organism evidence="5 6">
    <name type="scientific">Alkalicoccobacillus murimartini</name>
    <dbReference type="NCBI Taxonomy" id="171685"/>
    <lineage>
        <taxon>Bacteria</taxon>
        <taxon>Bacillati</taxon>
        <taxon>Bacillota</taxon>
        <taxon>Bacilli</taxon>
        <taxon>Bacillales</taxon>
        <taxon>Bacillaceae</taxon>
        <taxon>Alkalicoccobacillus</taxon>
    </lineage>
</organism>
<evidence type="ECO:0000256" key="2">
    <source>
        <dbReference type="ARBA" id="ARBA00022617"/>
    </source>
</evidence>
<accession>A0ABT9YMD8</accession>
<dbReference type="PANTHER" id="PTHR46696">
    <property type="entry name" value="P450, PUTATIVE (EUROFUNG)-RELATED"/>
    <property type="match status" value="1"/>
</dbReference>
<protein>
    <submittedName>
        <fullName evidence="5">Cytochrome P450</fullName>
    </submittedName>
</protein>
<evidence type="ECO:0000313" key="5">
    <source>
        <dbReference type="EMBL" id="MDQ0208809.1"/>
    </source>
</evidence>
<dbReference type="PROSITE" id="PS00086">
    <property type="entry name" value="CYTOCHROME_P450"/>
    <property type="match status" value="1"/>
</dbReference>
<keyword evidence="4" id="KW-0408">Iron</keyword>
<dbReference type="InterPro" id="IPR002397">
    <property type="entry name" value="Cyt_P450_B"/>
</dbReference>
<keyword evidence="4" id="KW-0479">Metal-binding</keyword>
<keyword evidence="4" id="KW-0560">Oxidoreductase</keyword>